<dbReference type="eggNOG" id="ENOG5030QZ6">
    <property type="taxonomic scope" value="Bacteria"/>
</dbReference>
<evidence type="ECO:0008006" key="4">
    <source>
        <dbReference type="Google" id="ProtNLM"/>
    </source>
</evidence>
<keyword evidence="3" id="KW-1185">Reference proteome</keyword>
<keyword evidence="1" id="KW-0732">Signal</keyword>
<proteinExistence type="predicted"/>
<name>E0IG13_9BACL</name>
<evidence type="ECO:0000313" key="3">
    <source>
        <dbReference type="Proteomes" id="UP000005387"/>
    </source>
</evidence>
<accession>E0IG13</accession>
<reference evidence="2 3" key="1">
    <citation type="submission" date="2010-07" db="EMBL/GenBank/DDBJ databases">
        <title>The draft genome of Paenibacillus curdlanolyticus YK9.</title>
        <authorList>
            <consortium name="US DOE Joint Genome Institute (JGI-PGF)"/>
            <person name="Lucas S."/>
            <person name="Copeland A."/>
            <person name="Lapidus A."/>
            <person name="Cheng J.-F."/>
            <person name="Bruce D."/>
            <person name="Goodwin L."/>
            <person name="Pitluck S."/>
            <person name="Land M.L."/>
            <person name="Hauser L."/>
            <person name="Chang Y.-J."/>
            <person name="Jeffries C."/>
            <person name="Anderson I.J."/>
            <person name="Johnson E."/>
            <person name="Loganathan U."/>
            <person name="Mulhopadhyay B."/>
            <person name="Kyrpides N."/>
            <person name="Woyke T.J."/>
        </authorList>
    </citation>
    <scope>NUCLEOTIDE SEQUENCE [LARGE SCALE GENOMIC DNA]</scope>
    <source>
        <strain evidence="2 3">YK9</strain>
    </source>
</reference>
<evidence type="ECO:0000313" key="2">
    <source>
        <dbReference type="EMBL" id="EFM08593.1"/>
    </source>
</evidence>
<feature type="signal peptide" evidence="1">
    <location>
        <begin position="1"/>
        <end position="17"/>
    </location>
</feature>
<sequence length="140" mass="15421">MKFRSILLLFAFVMIMAACNVGHEADNDRTLDEVVRAMKAEGLTPIDKGEADSDALAQVKPRLFAISAPNEDAANAESVYVYQFDSNQDLKEAIKQQHYTVTTLTAIKNYEKQNVLVVYFATGGKIEKFGGKIQSAIDGL</sequence>
<dbReference type="PROSITE" id="PS51257">
    <property type="entry name" value="PROKAR_LIPOPROTEIN"/>
    <property type="match status" value="1"/>
</dbReference>
<organism evidence="2 3">
    <name type="scientific">Paenibacillus curdlanolyticus YK9</name>
    <dbReference type="NCBI Taxonomy" id="717606"/>
    <lineage>
        <taxon>Bacteria</taxon>
        <taxon>Bacillati</taxon>
        <taxon>Bacillota</taxon>
        <taxon>Bacilli</taxon>
        <taxon>Bacillales</taxon>
        <taxon>Paenibacillaceae</taxon>
        <taxon>Paenibacillus</taxon>
    </lineage>
</organism>
<dbReference type="OrthoDB" id="2620705at2"/>
<protein>
    <recommendedName>
        <fullName evidence="4">Lipoprotein</fullName>
    </recommendedName>
</protein>
<dbReference type="AlphaFoldDB" id="E0IG13"/>
<feature type="chain" id="PRO_5038366837" description="Lipoprotein" evidence="1">
    <location>
        <begin position="18"/>
        <end position="140"/>
    </location>
</feature>
<dbReference type="EMBL" id="AEDD01000015">
    <property type="protein sequence ID" value="EFM08593.1"/>
    <property type="molecule type" value="Genomic_DNA"/>
</dbReference>
<dbReference type="Proteomes" id="UP000005387">
    <property type="component" value="Unassembled WGS sequence"/>
</dbReference>
<gene>
    <name evidence="2" type="ORF">PaecuDRAFT_4604</name>
</gene>
<dbReference type="RefSeq" id="WP_006040585.1">
    <property type="nucleotide sequence ID" value="NZ_AEDD01000015.1"/>
</dbReference>
<evidence type="ECO:0000256" key="1">
    <source>
        <dbReference type="SAM" id="SignalP"/>
    </source>
</evidence>